<gene>
    <name evidence="2" type="ORF">GFD30_13865</name>
</gene>
<dbReference type="RefSeq" id="WP_153025802.1">
    <property type="nucleotide sequence ID" value="NZ_WIAO01000015.1"/>
</dbReference>
<dbReference type="AlphaFoldDB" id="A0A6L5GAK8"/>
<proteinExistence type="predicted"/>
<keyword evidence="1" id="KW-0472">Membrane</keyword>
<evidence type="ECO:0000256" key="1">
    <source>
        <dbReference type="SAM" id="Phobius"/>
    </source>
</evidence>
<reference evidence="2 3" key="1">
    <citation type="submission" date="2019-10" db="EMBL/GenBank/DDBJ databases">
        <title>Glycomyces albidus sp. nov., a novel actinomycete isolated from rhizosphere soil of wheat (Triticum aestivum L.).</title>
        <authorList>
            <person name="Qian L."/>
        </authorList>
    </citation>
    <scope>NUCLEOTIDE SEQUENCE [LARGE SCALE GENOMIC DNA]</scope>
    <source>
        <strain evidence="2 3">NEAU-7082</strain>
    </source>
</reference>
<keyword evidence="3" id="KW-1185">Reference proteome</keyword>
<dbReference type="Proteomes" id="UP000477750">
    <property type="component" value="Unassembled WGS sequence"/>
</dbReference>
<comment type="caution">
    <text evidence="2">The sequence shown here is derived from an EMBL/GenBank/DDBJ whole genome shotgun (WGS) entry which is preliminary data.</text>
</comment>
<evidence type="ECO:0000313" key="3">
    <source>
        <dbReference type="Proteomes" id="UP000477750"/>
    </source>
</evidence>
<evidence type="ECO:0000313" key="2">
    <source>
        <dbReference type="EMBL" id="MQM26648.1"/>
    </source>
</evidence>
<organism evidence="2 3">
    <name type="scientific">Glycomyces albidus</name>
    <dbReference type="NCBI Taxonomy" id="2656774"/>
    <lineage>
        <taxon>Bacteria</taxon>
        <taxon>Bacillati</taxon>
        <taxon>Actinomycetota</taxon>
        <taxon>Actinomycetes</taxon>
        <taxon>Glycomycetales</taxon>
        <taxon>Glycomycetaceae</taxon>
        <taxon>Glycomyces</taxon>
    </lineage>
</organism>
<dbReference type="EMBL" id="WIAO01000015">
    <property type="protein sequence ID" value="MQM26648.1"/>
    <property type="molecule type" value="Genomic_DNA"/>
</dbReference>
<feature type="transmembrane region" description="Helical" evidence="1">
    <location>
        <begin position="74"/>
        <end position="95"/>
    </location>
</feature>
<accession>A0A6L5GAK8</accession>
<keyword evidence="1" id="KW-1133">Transmembrane helix</keyword>
<protein>
    <submittedName>
        <fullName evidence="2">Uncharacterized protein</fullName>
    </submittedName>
</protein>
<sequence length="427" mass="43991">MPTDTTDAPAAAADCDHAGTRDGARFCPACGAALAPDATPTPVATAIPHPAGIPRPAQYGRADRARRIRLPRRAAVAVAVLAAAAVAAAGTLYLVQGQRYSPEQPARELIAALETGDGPALAALLGVEADAHPLLAAGALETGYEPPTDLAVVGVDYDTAGQWEATGDGMSSRWVEDYTQRPDMEHATVTIAYSLNGEAHTIELDATREGGGWARPWSLNPAVLETTVTPSARRPGPVQLAAATVDHAPPAEDDQWSTQDDPTGLLALPGVYTATAPGDALWTDAEATVAVPLGEDTAAVLSADIRPDAEVDTVAAVVAHIDACAAIGGYPNAECGWRDDSGWITLLPDDTPWTLETYPAVEVEPDYAGELEVYTVEPGSAVATYETAAGEARTVTAEVHANGTATLGDGGALVFQPQACDLGASYC</sequence>
<name>A0A6L5GAK8_9ACTN</name>
<keyword evidence="1" id="KW-0812">Transmembrane</keyword>